<name>A0A0D2WT90_CAPO3</name>
<dbReference type="InterPro" id="IPR039207">
    <property type="entry name" value="MMTAG2-like"/>
</dbReference>
<evidence type="ECO:0000259" key="1">
    <source>
        <dbReference type="Pfam" id="PF10159"/>
    </source>
</evidence>
<dbReference type="AlphaFoldDB" id="A0A0D2WT90"/>
<dbReference type="Pfam" id="PF10159">
    <property type="entry name" value="MMtag"/>
    <property type="match status" value="1"/>
</dbReference>
<protein>
    <recommendedName>
        <fullName evidence="1">Multiple myeloma tumor-associated protein 2-like N-terminal domain-containing protein</fullName>
    </recommendedName>
</protein>
<evidence type="ECO:0000313" key="2">
    <source>
        <dbReference type="EMBL" id="KJE94833.1"/>
    </source>
</evidence>
<dbReference type="PANTHER" id="PTHR14580:SF0">
    <property type="entry name" value="MULTIPLE MYELOMA TUMOR-ASSOCIATED PROTEIN 2"/>
    <property type="match status" value="1"/>
</dbReference>
<sequence length="195" mass="20411">MFNGPIRGGCRGGKDQFKWDDIKNAKDKEAYLGNSLMAPSGRWAKNRDFNWYTKAGTAAAPGSAEASAAAREEIARIKAQEAEALASVLGIKTVIPEGKQVKIQPTPLAFAIPIAPTERFSSKLASSSSSSSSSPLVAISVSSAAPLQVPRTSSPLLVTSLTVAVTVSTTQTPLTIALSNKARASPFPPRQTCVP</sequence>
<keyword evidence="3" id="KW-1185">Reference proteome</keyword>
<dbReference type="EMBL" id="KE346368">
    <property type="protein sequence ID" value="KJE94833.1"/>
    <property type="molecule type" value="Genomic_DNA"/>
</dbReference>
<gene>
    <name evidence="2" type="ORF">CAOG_005405</name>
</gene>
<feature type="domain" description="Multiple myeloma tumor-associated protein 2-like N-terminal" evidence="1">
    <location>
        <begin position="9"/>
        <end position="90"/>
    </location>
</feature>
<dbReference type="OrthoDB" id="5390672at2759"/>
<dbReference type="Proteomes" id="UP000008743">
    <property type="component" value="Unassembled WGS sequence"/>
</dbReference>
<organism evidence="2 3">
    <name type="scientific">Capsaspora owczarzaki (strain ATCC 30864)</name>
    <dbReference type="NCBI Taxonomy" id="595528"/>
    <lineage>
        <taxon>Eukaryota</taxon>
        <taxon>Filasterea</taxon>
        <taxon>Capsaspora</taxon>
    </lineage>
</organism>
<accession>A0A0D2WT90</accession>
<reference evidence="3" key="1">
    <citation type="submission" date="2011-02" db="EMBL/GenBank/DDBJ databases">
        <title>The Genome Sequence of Capsaspora owczarzaki ATCC 30864.</title>
        <authorList>
            <person name="Russ C."/>
            <person name="Cuomo C."/>
            <person name="Burger G."/>
            <person name="Gray M.W."/>
            <person name="Holland P.W.H."/>
            <person name="King N."/>
            <person name="Lang F.B.F."/>
            <person name="Roger A.J."/>
            <person name="Ruiz-Trillo I."/>
            <person name="Young S.K."/>
            <person name="Zeng Q."/>
            <person name="Gargeya S."/>
            <person name="Alvarado L."/>
            <person name="Berlin A."/>
            <person name="Chapman S.B."/>
            <person name="Chen Z."/>
            <person name="Freedman E."/>
            <person name="Gellesch M."/>
            <person name="Goldberg J."/>
            <person name="Griggs A."/>
            <person name="Gujja S."/>
            <person name="Heilman E."/>
            <person name="Heiman D."/>
            <person name="Howarth C."/>
            <person name="Mehta T."/>
            <person name="Neiman D."/>
            <person name="Pearson M."/>
            <person name="Roberts A."/>
            <person name="Saif S."/>
            <person name="Shea T."/>
            <person name="Shenoy N."/>
            <person name="Sisk P."/>
            <person name="Stolte C."/>
            <person name="Sykes S."/>
            <person name="White J."/>
            <person name="Yandava C."/>
            <person name="Haas B."/>
            <person name="Nusbaum C."/>
            <person name="Birren B."/>
        </authorList>
    </citation>
    <scope>NUCLEOTIDE SEQUENCE</scope>
    <source>
        <strain evidence="3">ATCC 30864</strain>
    </source>
</reference>
<dbReference type="InParanoid" id="A0A0D2WT90"/>
<proteinExistence type="predicted"/>
<dbReference type="InterPro" id="IPR019315">
    <property type="entry name" value="MMTA2_N"/>
</dbReference>
<dbReference type="eggNOG" id="KOG4520">
    <property type="taxonomic scope" value="Eukaryota"/>
</dbReference>
<dbReference type="PANTHER" id="PTHR14580">
    <property type="entry name" value="MULTIPLE MYELOMA TUMOR-ASSOCIATED PROTEIN 2 FAMILY MEMBER"/>
    <property type="match status" value="1"/>
</dbReference>
<evidence type="ECO:0000313" key="3">
    <source>
        <dbReference type="Proteomes" id="UP000008743"/>
    </source>
</evidence>